<accession>A0ABS3TA06</accession>
<dbReference type="InterPro" id="IPR008969">
    <property type="entry name" value="CarboxyPept-like_regulatory"/>
</dbReference>
<dbReference type="SUPFAM" id="SSF49464">
    <property type="entry name" value="Carboxypeptidase regulatory domain-like"/>
    <property type="match status" value="1"/>
</dbReference>
<proteinExistence type="predicted"/>
<dbReference type="RefSeq" id="WP_208306294.1">
    <property type="nucleotide sequence ID" value="NZ_JAGETX010000001.1"/>
</dbReference>
<comment type="caution">
    <text evidence="2">The sequence shown here is derived from an EMBL/GenBank/DDBJ whole genome shotgun (WGS) entry which is preliminary data.</text>
</comment>
<name>A0ABS3TA06_9BACT</name>
<evidence type="ECO:0000256" key="1">
    <source>
        <dbReference type="SAM" id="SignalP"/>
    </source>
</evidence>
<evidence type="ECO:0000313" key="2">
    <source>
        <dbReference type="EMBL" id="MBO3269595.1"/>
    </source>
</evidence>
<dbReference type="Proteomes" id="UP000670527">
    <property type="component" value="Unassembled WGS sequence"/>
</dbReference>
<organism evidence="2 3">
    <name type="scientific">Hymenobacter defluvii</name>
    <dbReference type="NCBI Taxonomy" id="2054411"/>
    <lineage>
        <taxon>Bacteria</taxon>
        <taxon>Pseudomonadati</taxon>
        <taxon>Bacteroidota</taxon>
        <taxon>Cytophagia</taxon>
        <taxon>Cytophagales</taxon>
        <taxon>Hymenobacteraceae</taxon>
        <taxon>Hymenobacter</taxon>
    </lineage>
</organism>
<keyword evidence="3" id="KW-1185">Reference proteome</keyword>
<feature type="signal peptide" evidence="1">
    <location>
        <begin position="1"/>
        <end position="17"/>
    </location>
</feature>
<reference evidence="2 3" key="1">
    <citation type="submission" date="2021-03" db="EMBL/GenBank/DDBJ databases">
        <authorList>
            <person name="Kim M.K."/>
        </authorList>
    </citation>
    <scope>NUCLEOTIDE SEQUENCE [LARGE SCALE GENOMIC DNA]</scope>
    <source>
        <strain evidence="2 3">BT507</strain>
    </source>
</reference>
<dbReference type="Pfam" id="PF13715">
    <property type="entry name" value="CarbopepD_reg_2"/>
    <property type="match status" value="1"/>
</dbReference>
<keyword evidence="1" id="KW-0732">Signal</keyword>
<dbReference type="EMBL" id="JAGETX010000001">
    <property type="protein sequence ID" value="MBO3269595.1"/>
    <property type="molecule type" value="Genomic_DNA"/>
</dbReference>
<sequence>MIAYLLFLPLSSFFFQAPTPAIINADTNAAVPYASVGVKGKPIGTVADAQGHFNPQQLAAAAANDTVVFSCVGYRPYKVLAAELTRHVTIKLTPQAQTLGEVHVRANGWKRHRLGRDGIWGFTYYNFHLSTDKSPASIPGREVGTILHVKPGSYLEDAHVYFGTRNYKNLRFRLNVRTLDAEDHPAASLLTQDIQFAVPDNAPKGWQHINLQPYLVCVGDNKRVAVTLEWLDGLEARDRADKNQWNVLLIPAALSATHRMVFRDKSEDQWHVQPVNLSLYVTVASPRD</sequence>
<evidence type="ECO:0000313" key="3">
    <source>
        <dbReference type="Proteomes" id="UP000670527"/>
    </source>
</evidence>
<gene>
    <name evidence="2" type="ORF">J4D97_02950</name>
</gene>
<feature type="chain" id="PRO_5045166997" evidence="1">
    <location>
        <begin position="18"/>
        <end position="288"/>
    </location>
</feature>
<protein>
    <submittedName>
        <fullName evidence="2">Carboxypeptidase-like regulatory domain-containing protein</fullName>
    </submittedName>
</protein>